<dbReference type="AlphaFoldDB" id="A0A0X3V3F0"/>
<dbReference type="EMBL" id="LLZH01000054">
    <property type="protein sequence ID" value="KUL39301.1"/>
    <property type="molecule type" value="Genomic_DNA"/>
</dbReference>
<feature type="region of interest" description="Disordered" evidence="1">
    <location>
        <begin position="1"/>
        <end position="24"/>
    </location>
</feature>
<feature type="compositionally biased region" description="Low complexity" evidence="1">
    <location>
        <begin position="14"/>
        <end position="24"/>
    </location>
</feature>
<name>A0A0X3V3F0_9ACTN</name>
<reference evidence="2 3" key="1">
    <citation type="submission" date="2015-10" db="EMBL/GenBank/DDBJ databases">
        <authorList>
            <person name="Gilbert D.G."/>
        </authorList>
    </citation>
    <scope>NUCLEOTIDE SEQUENCE [LARGE SCALE GENOMIC DNA]</scope>
    <source>
        <strain evidence="2 3">NRRL B-16712</strain>
    </source>
</reference>
<keyword evidence="3" id="KW-1185">Reference proteome</keyword>
<protein>
    <recommendedName>
        <fullName evidence="4">DUF732 domain-containing protein</fullName>
    </recommendedName>
</protein>
<evidence type="ECO:0008006" key="4">
    <source>
        <dbReference type="Google" id="ProtNLM"/>
    </source>
</evidence>
<gene>
    <name evidence="2" type="ORF">ADL15_10035</name>
</gene>
<comment type="caution">
    <text evidence="2">The sequence shown here is derived from an EMBL/GenBank/DDBJ whole genome shotgun (WGS) entry which is preliminary data.</text>
</comment>
<sequence length="128" mass="13464">MAAFTGDDEKGPQAAAAKDSASSQASATATAGSGYVSSLPPKPNAAVAASYVADLVEIDPDMATKSADTLVSRGRNQCSSIREWPDDQAKLIKLAQYRFTTPKHPAGFSLAKAEKILAVVHERICPTW</sequence>
<evidence type="ECO:0000256" key="1">
    <source>
        <dbReference type="SAM" id="MobiDB-lite"/>
    </source>
</evidence>
<organism evidence="2 3">
    <name type="scientific">Actinoplanes awajinensis subsp. mycoplanecinus</name>
    <dbReference type="NCBI Taxonomy" id="135947"/>
    <lineage>
        <taxon>Bacteria</taxon>
        <taxon>Bacillati</taxon>
        <taxon>Actinomycetota</taxon>
        <taxon>Actinomycetes</taxon>
        <taxon>Micromonosporales</taxon>
        <taxon>Micromonosporaceae</taxon>
        <taxon>Actinoplanes</taxon>
    </lineage>
</organism>
<accession>A0A0X3V3F0</accession>
<dbReference type="Proteomes" id="UP000053244">
    <property type="component" value="Unassembled WGS sequence"/>
</dbReference>
<proteinExistence type="predicted"/>
<evidence type="ECO:0000313" key="2">
    <source>
        <dbReference type="EMBL" id="KUL39301.1"/>
    </source>
</evidence>
<evidence type="ECO:0000313" key="3">
    <source>
        <dbReference type="Proteomes" id="UP000053244"/>
    </source>
</evidence>